<dbReference type="EMBL" id="FOLM01000002">
    <property type="protein sequence ID" value="SFC28143.1"/>
    <property type="molecule type" value="Genomic_DNA"/>
</dbReference>
<gene>
    <name evidence="2" type="ORF">SAMN05421773_102544</name>
</gene>
<organism evidence="2 3">
    <name type="scientific">Streptomyces aidingensis</name>
    <dbReference type="NCBI Taxonomy" id="910347"/>
    <lineage>
        <taxon>Bacteria</taxon>
        <taxon>Bacillati</taxon>
        <taxon>Actinomycetota</taxon>
        <taxon>Actinomycetes</taxon>
        <taxon>Kitasatosporales</taxon>
        <taxon>Streptomycetaceae</taxon>
        <taxon>Streptomyces</taxon>
    </lineage>
</organism>
<keyword evidence="3" id="KW-1185">Reference proteome</keyword>
<name>A0A1I1I3A2_9ACTN</name>
<sequence length="266" mass="28271">MDRTASTPGRSRRARRALAWAIAPALMIGACSSPPEDNDSPKPSASATPAPEPVRFSTLPNPCRTVSEETAERVVPGTENPAGEELSSADTTRSGACLWTGLKENKEEQTYHFRSLTLSLKRFDSEPSLGSGDDRASLYLQDQVAEIMEDEANTGAKPAELAETGDEAVTIAYSVKKKDGEETNEYRQQRVVARTGNAVLTVDLYGAGMQETKPPSAESVKKSAELVIDEALAALDAEADAPAEDSTDATDATDSTNEESTGESNA</sequence>
<feature type="region of interest" description="Disordered" evidence="1">
    <location>
        <begin position="29"/>
        <end position="91"/>
    </location>
</feature>
<feature type="compositionally biased region" description="Acidic residues" evidence="1">
    <location>
        <begin position="256"/>
        <end position="266"/>
    </location>
</feature>
<accession>A0A1I1I3A2</accession>
<reference evidence="2 3" key="1">
    <citation type="submission" date="2016-10" db="EMBL/GenBank/DDBJ databases">
        <authorList>
            <person name="de Groot N.N."/>
        </authorList>
    </citation>
    <scope>NUCLEOTIDE SEQUENCE [LARGE SCALE GENOMIC DNA]</scope>
    <source>
        <strain evidence="2 3">CGMCC 4.5739</strain>
    </source>
</reference>
<dbReference type="PROSITE" id="PS51257">
    <property type="entry name" value="PROKAR_LIPOPROTEIN"/>
    <property type="match status" value="1"/>
</dbReference>
<evidence type="ECO:0000256" key="1">
    <source>
        <dbReference type="SAM" id="MobiDB-lite"/>
    </source>
</evidence>
<dbReference type="AlphaFoldDB" id="A0A1I1I3A2"/>
<feature type="region of interest" description="Disordered" evidence="1">
    <location>
        <begin position="233"/>
        <end position="266"/>
    </location>
</feature>
<evidence type="ECO:0000313" key="2">
    <source>
        <dbReference type="EMBL" id="SFC28143.1"/>
    </source>
</evidence>
<feature type="compositionally biased region" description="Acidic residues" evidence="1">
    <location>
        <begin position="237"/>
        <end position="248"/>
    </location>
</feature>
<dbReference type="Proteomes" id="UP000199207">
    <property type="component" value="Unassembled WGS sequence"/>
</dbReference>
<dbReference type="RefSeq" id="WP_093837802.1">
    <property type="nucleotide sequence ID" value="NZ_FOLM01000002.1"/>
</dbReference>
<protein>
    <recommendedName>
        <fullName evidence="4">DUF3558 domain-containing protein</fullName>
    </recommendedName>
</protein>
<evidence type="ECO:0000313" key="3">
    <source>
        <dbReference type="Proteomes" id="UP000199207"/>
    </source>
</evidence>
<evidence type="ECO:0008006" key="4">
    <source>
        <dbReference type="Google" id="ProtNLM"/>
    </source>
</evidence>
<dbReference type="OrthoDB" id="4333909at2"/>
<proteinExistence type="predicted"/>
<dbReference type="STRING" id="910347.SAMN05421773_102544"/>